<evidence type="ECO:0000313" key="4">
    <source>
        <dbReference type="EMBL" id="SVA59905.1"/>
    </source>
</evidence>
<dbReference type="Pfam" id="PF12796">
    <property type="entry name" value="Ank_2"/>
    <property type="match status" value="3"/>
</dbReference>
<dbReference type="PROSITE" id="PS50088">
    <property type="entry name" value="ANK_REPEAT"/>
    <property type="match status" value="7"/>
</dbReference>
<dbReference type="EMBL" id="UINC01013963">
    <property type="protein sequence ID" value="SVA59905.1"/>
    <property type="molecule type" value="Genomic_DNA"/>
</dbReference>
<dbReference type="PANTHER" id="PTHR24198:SF165">
    <property type="entry name" value="ANKYRIN REPEAT-CONTAINING PROTEIN-RELATED"/>
    <property type="match status" value="1"/>
</dbReference>
<keyword evidence="2" id="KW-0040">ANK repeat</keyword>
<dbReference type="PRINTS" id="PR01415">
    <property type="entry name" value="ANKYRIN"/>
</dbReference>
<dbReference type="InterPro" id="IPR002110">
    <property type="entry name" value="Ankyrin_rpt"/>
</dbReference>
<dbReference type="Gene3D" id="1.25.40.20">
    <property type="entry name" value="Ankyrin repeat-containing domain"/>
    <property type="match status" value="6"/>
</dbReference>
<evidence type="ECO:0000256" key="2">
    <source>
        <dbReference type="ARBA" id="ARBA00023043"/>
    </source>
</evidence>
<keyword evidence="1" id="KW-0677">Repeat</keyword>
<evidence type="ECO:0000256" key="1">
    <source>
        <dbReference type="ARBA" id="ARBA00022737"/>
    </source>
</evidence>
<dbReference type="SMART" id="SM00248">
    <property type="entry name" value="ANK"/>
    <property type="match status" value="10"/>
</dbReference>
<dbReference type="SUPFAM" id="SSF48403">
    <property type="entry name" value="Ankyrin repeat"/>
    <property type="match status" value="2"/>
</dbReference>
<feature type="compositionally biased region" description="Pro residues" evidence="3">
    <location>
        <begin position="31"/>
        <end position="43"/>
    </location>
</feature>
<feature type="region of interest" description="Disordered" evidence="3">
    <location>
        <begin position="24"/>
        <end position="44"/>
    </location>
</feature>
<dbReference type="InterPro" id="IPR036770">
    <property type="entry name" value="Ankyrin_rpt-contain_sf"/>
</dbReference>
<dbReference type="PANTHER" id="PTHR24198">
    <property type="entry name" value="ANKYRIN REPEAT AND PROTEIN KINASE DOMAIN-CONTAINING PROTEIN"/>
    <property type="match status" value="1"/>
</dbReference>
<gene>
    <name evidence="4" type="ORF">METZ01_LOCUS112759</name>
</gene>
<dbReference type="PROSITE" id="PS50297">
    <property type="entry name" value="ANK_REP_REGION"/>
    <property type="match status" value="5"/>
</dbReference>
<dbReference type="AlphaFoldDB" id="A0A381X574"/>
<organism evidence="4">
    <name type="scientific">marine metagenome</name>
    <dbReference type="NCBI Taxonomy" id="408172"/>
    <lineage>
        <taxon>unclassified sequences</taxon>
        <taxon>metagenomes</taxon>
        <taxon>ecological metagenomes</taxon>
    </lineage>
</organism>
<protein>
    <submittedName>
        <fullName evidence="4">Uncharacterized protein</fullName>
    </submittedName>
</protein>
<sequence>MDQTKYKGMMSWLLPTVLGLALGQAGCGPGEPEPPPQPKPRPAPKVETRTLHELAASDDTDALRHALQLGQAIEALNALGQAPLHIAAINNKPANIEVLLAFRANLHSKTQKEKVDALYLACAHDSIDAVKQLVAKGGKLNSTAPNGWTAVHVAAINGRDALLQLLHDLGKSLSPLSPDGTPLDFARIHKRDSTVQLLTRLGAKKGALLSVHLAARHGDIQALDAWLKRNRANVHFREKKHRSTPLHWAAETDQAEAAELLLNHGADKTARTDGGWTPLHSATAKGSTNVIALLLKRRAPVNAISQSGTPLDLAKSYQQSEAAAQLQARRGRAGREVSIHMAAAKGDAIAVQAFIRRGVKVNTPGPLHKSTPLHWAAGAGKVNTMETLISLGADVDALSDSNATPLHQAVLQNHPEAVKLLIRSNADLNSQNKSGYTPLDYATANGRTDLAKLLQTAGAVPGKSL</sequence>
<accession>A0A381X574</accession>
<name>A0A381X574_9ZZZZ</name>
<proteinExistence type="predicted"/>
<reference evidence="4" key="1">
    <citation type="submission" date="2018-05" db="EMBL/GenBank/DDBJ databases">
        <authorList>
            <person name="Lanie J.A."/>
            <person name="Ng W.-L."/>
            <person name="Kazmierczak K.M."/>
            <person name="Andrzejewski T.M."/>
            <person name="Davidsen T.M."/>
            <person name="Wayne K.J."/>
            <person name="Tettelin H."/>
            <person name="Glass J.I."/>
            <person name="Rusch D."/>
            <person name="Podicherti R."/>
            <person name="Tsui H.-C.T."/>
            <person name="Winkler M.E."/>
        </authorList>
    </citation>
    <scope>NUCLEOTIDE SEQUENCE</scope>
</reference>
<evidence type="ECO:0000256" key="3">
    <source>
        <dbReference type="SAM" id="MobiDB-lite"/>
    </source>
</evidence>